<evidence type="ECO:0000256" key="6">
    <source>
        <dbReference type="ARBA" id="ARBA00023004"/>
    </source>
</evidence>
<organism evidence="11 12">
    <name type="scientific">Pseudidiomarina atlantica</name>
    <dbReference type="NCBI Taxonomy" id="1517416"/>
    <lineage>
        <taxon>Bacteria</taxon>
        <taxon>Pseudomonadati</taxon>
        <taxon>Pseudomonadota</taxon>
        <taxon>Gammaproteobacteria</taxon>
        <taxon>Alteromonadales</taxon>
        <taxon>Idiomarinaceae</taxon>
        <taxon>Pseudidiomarina</taxon>
    </lineage>
</organism>
<comment type="cofactor">
    <cofactor evidence="7">
        <name>heme</name>
        <dbReference type="ChEBI" id="CHEBI:30413"/>
    </cofactor>
</comment>
<dbReference type="GO" id="GO:0042744">
    <property type="term" value="P:hydrogen peroxide catabolic process"/>
    <property type="evidence" value="ECO:0007669"/>
    <property type="project" value="TreeGrafter"/>
</dbReference>
<accession>A0A094IQT3</accession>
<comment type="similarity">
    <text evidence="1 7">Belongs to the catalase family.</text>
</comment>
<evidence type="ECO:0000256" key="7">
    <source>
        <dbReference type="PIRNR" id="PIRNR000296"/>
    </source>
</evidence>
<evidence type="ECO:0000313" key="12">
    <source>
        <dbReference type="Proteomes" id="UP000053718"/>
    </source>
</evidence>
<dbReference type="GO" id="GO:0046872">
    <property type="term" value="F:metal ion binding"/>
    <property type="evidence" value="ECO:0007669"/>
    <property type="project" value="UniProtKB-KW"/>
</dbReference>
<evidence type="ECO:0000256" key="4">
    <source>
        <dbReference type="ARBA" id="ARBA00022723"/>
    </source>
</evidence>
<dbReference type="PANTHER" id="PTHR11465">
    <property type="entry name" value="CATALASE"/>
    <property type="match status" value="1"/>
</dbReference>
<dbReference type="InterPro" id="IPR011614">
    <property type="entry name" value="Catalase_core"/>
</dbReference>
<evidence type="ECO:0000256" key="9">
    <source>
        <dbReference type="PIRSR" id="PIRSR000296-2"/>
    </source>
</evidence>
<keyword evidence="4 7" id="KW-0479">Metal-binding</keyword>
<keyword evidence="6 7" id="KW-0408">Iron</keyword>
<dbReference type="eggNOG" id="COG0753">
    <property type="taxonomic scope" value="Bacteria"/>
</dbReference>
<proteinExistence type="inferred from homology"/>
<feature type="domain" description="Catalase core" evidence="10">
    <location>
        <begin position="26"/>
        <end position="329"/>
    </location>
</feature>
<dbReference type="InterPro" id="IPR018028">
    <property type="entry name" value="Catalase"/>
</dbReference>
<dbReference type="InterPro" id="IPR020835">
    <property type="entry name" value="Catalase_sf"/>
</dbReference>
<dbReference type="EC" id="1.11.1.-" evidence="7"/>
<keyword evidence="2 7" id="KW-0575">Peroxidase</keyword>
<keyword evidence="5 7" id="KW-0560">Oxidoreductase</keyword>
<name>A0A094IQT3_9GAMM</name>
<dbReference type="Proteomes" id="UP000053718">
    <property type="component" value="Unassembled WGS sequence"/>
</dbReference>
<dbReference type="GO" id="GO:0005737">
    <property type="term" value="C:cytoplasm"/>
    <property type="evidence" value="ECO:0007669"/>
    <property type="project" value="TreeGrafter"/>
</dbReference>
<dbReference type="EMBL" id="JPIN01000002">
    <property type="protein sequence ID" value="KFZ29472.1"/>
    <property type="molecule type" value="Genomic_DNA"/>
</dbReference>
<dbReference type="PIRSF" id="PIRSF000296">
    <property type="entry name" value="SrpA"/>
    <property type="match status" value="1"/>
</dbReference>
<dbReference type="SUPFAM" id="SSF56634">
    <property type="entry name" value="Heme-dependent catalase-like"/>
    <property type="match status" value="1"/>
</dbReference>
<comment type="function">
    <text evidence="7">Has an organic peroxide-dependent peroxidase activity.</text>
</comment>
<dbReference type="RefSeq" id="WP_034730617.1">
    <property type="nucleotide sequence ID" value="NZ_JPIN01000002.1"/>
</dbReference>
<dbReference type="Pfam" id="PF00199">
    <property type="entry name" value="Catalase"/>
    <property type="match status" value="1"/>
</dbReference>
<evidence type="ECO:0000256" key="5">
    <source>
        <dbReference type="ARBA" id="ARBA00023002"/>
    </source>
</evidence>
<reference evidence="11 12" key="1">
    <citation type="submission" date="2014-06" db="EMBL/GenBank/DDBJ databases">
        <title>Draft genome sequence of Idiomarina sp. MCCC 1A10513.</title>
        <authorList>
            <person name="Du J."/>
            <person name="Lai Q."/>
            <person name="Shao Z."/>
        </authorList>
    </citation>
    <scope>NUCLEOTIDE SEQUENCE [LARGE SCALE GENOMIC DNA]</scope>
    <source>
        <strain evidence="11 12">MCCC 1A10513</strain>
    </source>
</reference>
<comment type="caution">
    <text evidence="11">The sequence shown here is derived from an EMBL/GenBank/DDBJ whole genome shotgun (WGS) entry which is preliminary data.</text>
</comment>
<dbReference type="STRING" id="1517416.IDAT_03750"/>
<keyword evidence="3 7" id="KW-0349">Heme</keyword>
<dbReference type="SMART" id="SM01060">
    <property type="entry name" value="Catalase"/>
    <property type="match status" value="1"/>
</dbReference>
<dbReference type="PANTHER" id="PTHR11465:SF9">
    <property type="entry name" value="CATALASE"/>
    <property type="match status" value="1"/>
</dbReference>
<dbReference type="Gene3D" id="1.20.1280.120">
    <property type="match status" value="1"/>
</dbReference>
<dbReference type="PROSITE" id="PS51402">
    <property type="entry name" value="CATALASE_3"/>
    <property type="match status" value="1"/>
</dbReference>
<evidence type="ECO:0000259" key="10">
    <source>
        <dbReference type="SMART" id="SM01060"/>
    </source>
</evidence>
<sequence>MAQAVSWWRYALVGVLVGALALAFYVAATGFPSSKVDAQDFVDLQQGATPHEGFRRAHAKGFCVAGDFVSSGALADYSTATLFAAGSTPLQGRISIAGNNPMAPDLKAPVRSLALSIETAAGDVWRTAMNTPPVMAVRHPQDFYQQLVALGNGTIQQFFAEHPESATFREWAAGYRASGSFATEVYHSINAFYLVAANGERQAVRWRAVPRAELVDTVPAEFADSDDALQQEFTARLREQPVVFDLVFTLAEASDDETDPTVLWPAARTEIVAGQIVLRSATAQLEGDCNAINFDPLVLPDGMAPTADKILRARSAAYAESYRRRAREQ</sequence>
<evidence type="ECO:0000313" key="11">
    <source>
        <dbReference type="EMBL" id="KFZ29472.1"/>
    </source>
</evidence>
<gene>
    <name evidence="11" type="ORF">IDAT_03750</name>
</gene>
<evidence type="ECO:0000256" key="1">
    <source>
        <dbReference type="ARBA" id="ARBA00005329"/>
    </source>
</evidence>
<dbReference type="GO" id="GO:0004096">
    <property type="term" value="F:catalase activity"/>
    <property type="evidence" value="ECO:0007669"/>
    <property type="project" value="InterPro"/>
</dbReference>
<feature type="binding site" description="axial binding residue" evidence="9">
    <location>
        <position position="318"/>
    </location>
    <ligand>
        <name>heme</name>
        <dbReference type="ChEBI" id="CHEBI:30413"/>
    </ligand>
    <ligandPart>
        <name>Fe</name>
        <dbReference type="ChEBI" id="CHEBI:18248"/>
    </ligandPart>
</feature>
<dbReference type="Gene3D" id="2.40.180.10">
    <property type="entry name" value="Catalase core domain"/>
    <property type="match status" value="1"/>
</dbReference>
<evidence type="ECO:0000256" key="2">
    <source>
        <dbReference type="ARBA" id="ARBA00022559"/>
    </source>
</evidence>
<evidence type="ECO:0000256" key="3">
    <source>
        <dbReference type="ARBA" id="ARBA00022617"/>
    </source>
</evidence>
<dbReference type="CDD" id="cd08153">
    <property type="entry name" value="srpA_like"/>
    <property type="match status" value="1"/>
</dbReference>
<dbReference type="OrthoDB" id="255727at2"/>
<evidence type="ECO:0000256" key="8">
    <source>
        <dbReference type="PIRSR" id="PIRSR000296-1"/>
    </source>
</evidence>
<protein>
    <recommendedName>
        <fullName evidence="7">Catalase-related peroxidase</fullName>
        <ecNumber evidence="7">1.11.1.-</ecNumber>
    </recommendedName>
</protein>
<keyword evidence="12" id="KW-1185">Reference proteome</keyword>
<feature type="active site" evidence="8">
    <location>
        <position position="58"/>
    </location>
</feature>
<dbReference type="GO" id="GO:0042542">
    <property type="term" value="P:response to hydrogen peroxide"/>
    <property type="evidence" value="ECO:0007669"/>
    <property type="project" value="TreeGrafter"/>
</dbReference>
<dbReference type="InterPro" id="IPR024168">
    <property type="entry name" value="Catalase_SrpA-type_pred"/>
</dbReference>
<dbReference type="GO" id="GO:0020037">
    <property type="term" value="F:heme binding"/>
    <property type="evidence" value="ECO:0007669"/>
    <property type="project" value="InterPro"/>
</dbReference>
<dbReference type="AlphaFoldDB" id="A0A094IQT3"/>